<keyword evidence="1" id="KW-0812">Transmembrane</keyword>
<feature type="transmembrane region" description="Helical" evidence="1">
    <location>
        <begin position="17"/>
        <end position="36"/>
    </location>
</feature>
<evidence type="ECO:0000313" key="4">
    <source>
        <dbReference type="Proteomes" id="UP001458946"/>
    </source>
</evidence>
<dbReference type="Proteomes" id="UP001458946">
    <property type="component" value="Unassembled WGS sequence"/>
</dbReference>
<protein>
    <recommendedName>
        <fullName evidence="2">GGDEF domain-containing protein</fullName>
    </recommendedName>
</protein>
<dbReference type="SMART" id="SM00267">
    <property type="entry name" value="GGDEF"/>
    <property type="match status" value="1"/>
</dbReference>
<dbReference type="Gene3D" id="3.30.70.270">
    <property type="match status" value="1"/>
</dbReference>
<dbReference type="PROSITE" id="PS50887">
    <property type="entry name" value="GGDEF"/>
    <property type="match status" value="1"/>
</dbReference>
<dbReference type="Pfam" id="PF00990">
    <property type="entry name" value="GGDEF"/>
    <property type="match status" value="1"/>
</dbReference>
<keyword evidence="4" id="KW-1185">Reference proteome</keyword>
<feature type="transmembrane region" description="Helical" evidence="1">
    <location>
        <begin position="48"/>
        <end position="66"/>
    </location>
</feature>
<dbReference type="InterPro" id="IPR000160">
    <property type="entry name" value="GGDEF_dom"/>
</dbReference>
<dbReference type="PANTHER" id="PTHR45138">
    <property type="entry name" value="REGULATORY COMPONENTS OF SENSORY TRANSDUCTION SYSTEM"/>
    <property type="match status" value="1"/>
</dbReference>
<dbReference type="InterPro" id="IPR050469">
    <property type="entry name" value="Diguanylate_Cyclase"/>
</dbReference>
<proteinExistence type="predicted"/>
<dbReference type="CDD" id="cd01949">
    <property type="entry name" value="GGDEF"/>
    <property type="match status" value="1"/>
</dbReference>
<evidence type="ECO:0000259" key="2">
    <source>
        <dbReference type="PROSITE" id="PS50887"/>
    </source>
</evidence>
<evidence type="ECO:0000256" key="1">
    <source>
        <dbReference type="SAM" id="Phobius"/>
    </source>
</evidence>
<feature type="transmembrane region" description="Helical" evidence="1">
    <location>
        <begin position="78"/>
        <end position="94"/>
    </location>
</feature>
<keyword evidence="1" id="KW-0472">Membrane</keyword>
<reference evidence="3 4" key="1">
    <citation type="submission" date="2024-02" db="EMBL/GenBank/DDBJ databases">
        <title>Deinococcus xinjiangensis NBRC 107630.</title>
        <authorList>
            <person name="Ichikawa N."/>
            <person name="Katano-Makiyama Y."/>
            <person name="Hidaka K."/>
        </authorList>
    </citation>
    <scope>NUCLEOTIDE SEQUENCE [LARGE SCALE GENOMIC DNA]</scope>
    <source>
        <strain evidence="3 4">NBRC 107630</strain>
    </source>
</reference>
<keyword evidence="1" id="KW-1133">Transmembrane helix</keyword>
<accession>A0ABP9VFY5</accession>
<dbReference type="SUPFAM" id="SSF55073">
    <property type="entry name" value="Nucleotide cyclase"/>
    <property type="match status" value="1"/>
</dbReference>
<dbReference type="EMBL" id="BAABRN010000090">
    <property type="protein sequence ID" value="GAA5504139.1"/>
    <property type="molecule type" value="Genomic_DNA"/>
</dbReference>
<dbReference type="NCBIfam" id="TIGR00254">
    <property type="entry name" value="GGDEF"/>
    <property type="match status" value="1"/>
</dbReference>
<dbReference type="InterPro" id="IPR043128">
    <property type="entry name" value="Rev_trsase/Diguanyl_cyclase"/>
</dbReference>
<name>A0ABP9VFY5_9DEIO</name>
<sequence length="332" mass="36454">MELSGTEVWLSKAAEPYVQHVLPALLLLTLADLWWLATGRSLHLAEQFSVYVTSGVTLLQMLVLSLTTPVHDGYVNSGPYWTLAMSCVLAWLFFPVRQALWLSLLLTSFCLFTPWLVAGPYALNNPVSLLRVQLSCVILLLLIYALTWYRSTHDAQEKQKWLLYELAFRDSLTSLHNRRAMYPAIEALLASQGGAILLIDLDHFKQVNDHYGHGTGDEVLVTLAQILEQCEAEPAAPAPTVGRWGGEEFVVVLPGTATVARLSERAELLRAALHAAQWPQGMSITASVGACLVTPQDTLSSLMTRVDQALYHAKAAGRDQAVLAEHLSGPTA</sequence>
<organism evidence="3 4">
    <name type="scientific">Deinococcus xinjiangensis</name>
    <dbReference type="NCBI Taxonomy" id="457454"/>
    <lineage>
        <taxon>Bacteria</taxon>
        <taxon>Thermotogati</taxon>
        <taxon>Deinococcota</taxon>
        <taxon>Deinococci</taxon>
        <taxon>Deinococcales</taxon>
        <taxon>Deinococcaceae</taxon>
        <taxon>Deinococcus</taxon>
    </lineage>
</organism>
<feature type="domain" description="GGDEF" evidence="2">
    <location>
        <begin position="192"/>
        <end position="326"/>
    </location>
</feature>
<feature type="transmembrane region" description="Helical" evidence="1">
    <location>
        <begin position="101"/>
        <end position="123"/>
    </location>
</feature>
<dbReference type="InterPro" id="IPR029787">
    <property type="entry name" value="Nucleotide_cyclase"/>
</dbReference>
<gene>
    <name evidence="3" type="ORF">Dxin01_03908</name>
</gene>
<dbReference type="PANTHER" id="PTHR45138:SF9">
    <property type="entry name" value="DIGUANYLATE CYCLASE DGCM-RELATED"/>
    <property type="match status" value="1"/>
</dbReference>
<evidence type="ECO:0000313" key="3">
    <source>
        <dbReference type="EMBL" id="GAA5504139.1"/>
    </source>
</evidence>
<comment type="caution">
    <text evidence="3">The sequence shown here is derived from an EMBL/GenBank/DDBJ whole genome shotgun (WGS) entry which is preliminary data.</text>
</comment>
<feature type="transmembrane region" description="Helical" evidence="1">
    <location>
        <begin position="129"/>
        <end position="149"/>
    </location>
</feature>